<evidence type="ECO:0000259" key="6">
    <source>
        <dbReference type="Pfam" id="PF00724"/>
    </source>
</evidence>
<dbReference type="Pfam" id="PF00724">
    <property type="entry name" value="Oxidored_FMN"/>
    <property type="match status" value="1"/>
</dbReference>
<comment type="caution">
    <text evidence="7">The sequence shown here is derived from an EMBL/GenBank/DDBJ whole genome shotgun (WGS) entry which is preliminary data.</text>
</comment>
<sequence>MSALFEPLTVRGVTMRNRLWAAPMCQYAIENRDGAPADWHLMHLGSLATGGAGLVIAEATAVSPEGRISDKDTGLWNDEQGEAWAHIVEFMHTQGVRAGIQLSHAGRKASVWPAWGTDRRGTMSPVDGGWPTLSASALPFTGYATPTALGFSGIKQVVADFRAAARRAVDAGFDVIEIHGAHGYLVHQFLSPLSNQRTDEFGGSLENRARLLIRIIVAVRQEIGEERALFVRFSATDYAAGGWDEEQTATVAGWAAAAGADFFDISTGGNVAGATIPLSPGYQVPFARFVKEQADVAVSAVGLITSAEQAEQIVASGSADAVMLARELMRNPRFPLQAAHELGVDLDYWPPQYARARWPAEPVR</sequence>
<dbReference type="eggNOG" id="COG1902">
    <property type="taxonomic scope" value="Bacteria"/>
</dbReference>
<dbReference type="STRING" id="1001240.GY21_12135"/>
<keyword evidence="9" id="KW-1185">Reference proteome</keyword>
<dbReference type="PANTHER" id="PTHR43303">
    <property type="entry name" value="NADPH DEHYDROGENASE C23G7.10C-RELATED"/>
    <property type="match status" value="1"/>
</dbReference>
<dbReference type="InterPro" id="IPR013785">
    <property type="entry name" value="Aldolase_TIM"/>
</dbReference>
<dbReference type="Proteomes" id="UP000029864">
    <property type="component" value="Unassembled WGS sequence"/>
</dbReference>
<evidence type="ECO:0000313" key="8">
    <source>
        <dbReference type="EMBL" id="MBB5642064.1"/>
    </source>
</evidence>
<accession>A0A099J5X2</accession>
<reference evidence="8 10" key="2">
    <citation type="submission" date="2020-08" db="EMBL/GenBank/DDBJ databases">
        <title>Sequencing the genomes of 1000 actinobacteria strains.</title>
        <authorList>
            <person name="Klenk H.-P."/>
        </authorList>
    </citation>
    <scope>NUCLEOTIDE SEQUENCE [LARGE SCALE GENOMIC DNA]</scope>
    <source>
        <strain evidence="8 10">DSM 21065</strain>
    </source>
</reference>
<evidence type="ECO:0000256" key="1">
    <source>
        <dbReference type="ARBA" id="ARBA00001917"/>
    </source>
</evidence>
<protein>
    <submittedName>
        <fullName evidence="8">2,4-dienoyl-CoA reductase-like NADH-dependent reductase (Old Yellow Enzyme family)</fullName>
    </submittedName>
    <submittedName>
        <fullName evidence="7">Oxidoreductase</fullName>
    </submittedName>
</protein>
<proteinExistence type="predicted"/>
<evidence type="ECO:0000256" key="3">
    <source>
        <dbReference type="ARBA" id="ARBA00022643"/>
    </source>
</evidence>
<evidence type="ECO:0000256" key="5">
    <source>
        <dbReference type="ARBA" id="ARBA00023002"/>
    </source>
</evidence>
<keyword evidence="5" id="KW-0560">Oxidoreductase</keyword>
<feature type="domain" description="NADH:flavin oxidoreductase/NADH oxidase N-terminal" evidence="6">
    <location>
        <begin position="4"/>
        <end position="342"/>
    </location>
</feature>
<dbReference type="Gene3D" id="3.20.20.70">
    <property type="entry name" value="Aldolase class I"/>
    <property type="match status" value="1"/>
</dbReference>
<dbReference type="SUPFAM" id="SSF51395">
    <property type="entry name" value="FMN-linked oxidoreductases"/>
    <property type="match status" value="1"/>
</dbReference>
<keyword evidence="3" id="KW-0288">FMN</keyword>
<dbReference type="AlphaFoldDB" id="A0A099J5X2"/>
<evidence type="ECO:0000256" key="4">
    <source>
        <dbReference type="ARBA" id="ARBA00022857"/>
    </source>
</evidence>
<evidence type="ECO:0000313" key="10">
    <source>
        <dbReference type="Proteomes" id="UP000561726"/>
    </source>
</evidence>
<evidence type="ECO:0000313" key="9">
    <source>
        <dbReference type="Proteomes" id="UP000029864"/>
    </source>
</evidence>
<dbReference type="GO" id="GO:0010181">
    <property type="term" value="F:FMN binding"/>
    <property type="evidence" value="ECO:0007669"/>
    <property type="project" value="InterPro"/>
</dbReference>
<dbReference type="EMBL" id="JACHBQ010000001">
    <property type="protein sequence ID" value="MBB5642064.1"/>
    <property type="molecule type" value="Genomic_DNA"/>
</dbReference>
<evidence type="ECO:0000256" key="2">
    <source>
        <dbReference type="ARBA" id="ARBA00022630"/>
    </source>
</evidence>
<dbReference type="GO" id="GO:0003959">
    <property type="term" value="F:NADPH dehydrogenase activity"/>
    <property type="evidence" value="ECO:0007669"/>
    <property type="project" value="InterPro"/>
</dbReference>
<reference evidence="7 9" key="1">
    <citation type="submission" date="2014-08" db="EMBL/GenBank/DDBJ databases">
        <authorList>
            <person name="Sisinthy S."/>
        </authorList>
    </citation>
    <scope>NUCLEOTIDE SEQUENCE [LARGE SCALE GENOMIC DNA]</scope>
    <source>
        <strain evidence="7 9">RuG17</strain>
    </source>
</reference>
<dbReference type="GO" id="GO:0050661">
    <property type="term" value="F:NADP binding"/>
    <property type="evidence" value="ECO:0007669"/>
    <property type="project" value="InterPro"/>
</dbReference>
<evidence type="ECO:0000313" key="7">
    <source>
        <dbReference type="EMBL" id="KGJ72907.1"/>
    </source>
</evidence>
<keyword evidence="2" id="KW-0285">Flavoprotein</keyword>
<gene>
    <name evidence="8" type="ORF">BJ997_002612</name>
    <name evidence="7" type="ORF">GY21_12135</name>
</gene>
<name>A0A099J5X2_9MICO</name>
<comment type="cofactor">
    <cofactor evidence="1">
        <name>FMN</name>
        <dbReference type="ChEBI" id="CHEBI:58210"/>
    </cofactor>
</comment>
<dbReference type="InterPro" id="IPR044152">
    <property type="entry name" value="YqjM-like"/>
</dbReference>
<dbReference type="EMBL" id="JPXF01000049">
    <property type="protein sequence ID" value="KGJ72907.1"/>
    <property type="molecule type" value="Genomic_DNA"/>
</dbReference>
<organism evidence="7 9">
    <name type="scientific">Cryobacterium roopkundense</name>
    <dbReference type="NCBI Taxonomy" id="1001240"/>
    <lineage>
        <taxon>Bacteria</taxon>
        <taxon>Bacillati</taxon>
        <taxon>Actinomycetota</taxon>
        <taxon>Actinomycetes</taxon>
        <taxon>Micrococcales</taxon>
        <taxon>Microbacteriaceae</taxon>
        <taxon>Cryobacterium</taxon>
    </lineage>
</organism>
<keyword evidence="4" id="KW-0521">NADP</keyword>
<dbReference type="CDD" id="cd02932">
    <property type="entry name" value="OYE_YqiM_FMN"/>
    <property type="match status" value="1"/>
</dbReference>
<dbReference type="OrthoDB" id="3169239at2"/>
<dbReference type="InterPro" id="IPR001155">
    <property type="entry name" value="OxRdtase_FMN_N"/>
</dbReference>
<dbReference type="Proteomes" id="UP000561726">
    <property type="component" value="Unassembled WGS sequence"/>
</dbReference>
<dbReference type="RefSeq" id="WP_035837014.1">
    <property type="nucleotide sequence ID" value="NZ_JACHBQ010000001.1"/>
</dbReference>
<dbReference type="PANTHER" id="PTHR43303:SF4">
    <property type="entry name" value="NADPH DEHYDROGENASE C23G7.10C-RELATED"/>
    <property type="match status" value="1"/>
</dbReference>